<accession>A0A2A5AVJ2</accession>
<dbReference type="InterPro" id="IPR029058">
    <property type="entry name" value="AB_hydrolase_fold"/>
</dbReference>
<dbReference type="PRINTS" id="PR00412">
    <property type="entry name" value="EPOXHYDRLASE"/>
</dbReference>
<dbReference type="SUPFAM" id="SSF53474">
    <property type="entry name" value="alpha/beta-Hydrolases"/>
    <property type="match status" value="1"/>
</dbReference>
<proteinExistence type="predicted"/>
<name>A0A2A5AVJ2_9GAMM</name>
<comment type="caution">
    <text evidence="3">The sequence shown here is derived from an EMBL/GenBank/DDBJ whole genome shotgun (WGS) entry which is preliminary data.</text>
</comment>
<evidence type="ECO:0000313" key="3">
    <source>
        <dbReference type="EMBL" id="PCJ23323.1"/>
    </source>
</evidence>
<sequence length="321" mass="35113">MMPVPAFVATNGINMAVYEKGSGPAVVFCHGWPELAFSWRSQIDAVAAAGFHAIAPDQRGFGLTGGPTDPNEYDMQIFCDDLAGMLDAKGIDKAVFCGHDWGGAVVWAMARLHPDRCSGVIGLNTPAGRPGDLPPVANPVPSLIKMTPNYYVATFMTPGNAESVLEADVRHTFDFILSRGGIWNKEAFAQMPETSDERQMNLLAMIQRDDPPGDPFLPDEVMEYFTQTYEATGFTGGLNWYRAAPKIGAIMANAASRINVPSLYIGAEHDVILPPSSANGMEDFIPDLEKYTVMDSGHWTQQEKPDEVNRVIVEWLQRKIS</sequence>
<gene>
    <name evidence="3" type="ORF">COA96_12100</name>
</gene>
<keyword evidence="1 3" id="KW-0378">Hydrolase</keyword>
<dbReference type="GO" id="GO:0016787">
    <property type="term" value="F:hydrolase activity"/>
    <property type="evidence" value="ECO:0007669"/>
    <property type="project" value="UniProtKB-KW"/>
</dbReference>
<dbReference type="Pfam" id="PF00561">
    <property type="entry name" value="Abhydrolase_1"/>
    <property type="match status" value="1"/>
</dbReference>
<dbReference type="Gene3D" id="3.40.50.1820">
    <property type="entry name" value="alpha/beta hydrolase"/>
    <property type="match status" value="1"/>
</dbReference>
<feature type="domain" description="AB hydrolase-1" evidence="2">
    <location>
        <begin position="24"/>
        <end position="305"/>
    </location>
</feature>
<organism evidence="3 4">
    <name type="scientific">SAR86 cluster bacterium</name>
    <dbReference type="NCBI Taxonomy" id="2030880"/>
    <lineage>
        <taxon>Bacteria</taxon>
        <taxon>Pseudomonadati</taxon>
        <taxon>Pseudomonadota</taxon>
        <taxon>Gammaproteobacteria</taxon>
        <taxon>SAR86 cluster</taxon>
    </lineage>
</organism>
<dbReference type="Proteomes" id="UP000218327">
    <property type="component" value="Unassembled WGS sequence"/>
</dbReference>
<evidence type="ECO:0000313" key="4">
    <source>
        <dbReference type="Proteomes" id="UP000218327"/>
    </source>
</evidence>
<dbReference type="InterPro" id="IPR000073">
    <property type="entry name" value="AB_hydrolase_1"/>
</dbReference>
<dbReference type="EMBL" id="NVVJ01000041">
    <property type="protein sequence ID" value="PCJ23323.1"/>
    <property type="molecule type" value="Genomic_DNA"/>
</dbReference>
<dbReference type="InterPro" id="IPR000639">
    <property type="entry name" value="Epox_hydrolase-like"/>
</dbReference>
<dbReference type="AlphaFoldDB" id="A0A2A5AVJ2"/>
<dbReference type="PANTHER" id="PTHR43329">
    <property type="entry name" value="EPOXIDE HYDROLASE"/>
    <property type="match status" value="1"/>
</dbReference>
<evidence type="ECO:0000259" key="2">
    <source>
        <dbReference type="Pfam" id="PF00561"/>
    </source>
</evidence>
<reference evidence="4" key="1">
    <citation type="submission" date="2017-08" db="EMBL/GenBank/DDBJ databases">
        <title>A dynamic microbial community with high functional redundancy inhabits the cold, oxic subseafloor aquifer.</title>
        <authorList>
            <person name="Tully B.J."/>
            <person name="Wheat C.G."/>
            <person name="Glazer B.T."/>
            <person name="Huber J.A."/>
        </authorList>
    </citation>
    <scope>NUCLEOTIDE SEQUENCE [LARGE SCALE GENOMIC DNA]</scope>
</reference>
<evidence type="ECO:0000256" key="1">
    <source>
        <dbReference type="ARBA" id="ARBA00022801"/>
    </source>
</evidence>
<protein>
    <submittedName>
        <fullName evidence="3">Epoxide hydrolase</fullName>
    </submittedName>
</protein>